<evidence type="ECO:0000313" key="2">
    <source>
        <dbReference type="Proteomes" id="UP000598488"/>
    </source>
</evidence>
<organism evidence="1 2">
    <name type="scientific">Marinomonas ostreistagni</name>
    <dbReference type="NCBI Taxonomy" id="359209"/>
    <lineage>
        <taxon>Bacteria</taxon>
        <taxon>Pseudomonadati</taxon>
        <taxon>Pseudomonadota</taxon>
        <taxon>Gammaproteobacteria</taxon>
        <taxon>Oceanospirillales</taxon>
        <taxon>Oceanospirillaceae</taxon>
        <taxon>Marinomonas</taxon>
    </lineage>
</organism>
<name>A0ABS0ZGX0_9GAMM</name>
<accession>A0ABS0ZGX0</accession>
<sequence length="57" mass="6369">MKWFALIIISIVVINVYRWTDSSVNTAVILPTTQQLNEMVGREGTPKVPLRLVDAGN</sequence>
<evidence type="ECO:0000313" key="1">
    <source>
        <dbReference type="EMBL" id="MBJ7552276.1"/>
    </source>
</evidence>
<dbReference type="EMBL" id="JAEMUH010000018">
    <property type="protein sequence ID" value="MBJ7552276.1"/>
    <property type="molecule type" value="Genomic_DNA"/>
</dbReference>
<protein>
    <submittedName>
        <fullName evidence="1">Uncharacterized protein</fullName>
    </submittedName>
</protein>
<dbReference type="RefSeq" id="WP_199463858.1">
    <property type="nucleotide sequence ID" value="NZ_JAEMUH010000018.1"/>
</dbReference>
<proteinExistence type="predicted"/>
<reference evidence="1 2" key="1">
    <citation type="submission" date="2020-12" db="EMBL/GenBank/DDBJ databases">
        <title>Comparative genome analysis of fungal antagonists Marinomonas ostreistagni 398 and M. spartinae 468.</title>
        <authorList>
            <person name="Fields J.L."/>
            <person name="Mavrodi O.V."/>
            <person name="Biber P.D."/>
            <person name="Indest K.J."/>
            <person name="Mavrodi D.V."/>
        </authorList>
    </citation>
    <scope>NUCLEOTIDE SEQUENCE [LARGE SCALE GENOMIC DNA]</scope>
    <source>
        <strain evidence="1 2">USM7</strain>
    </source>
</reference>
<gene>
    <name evidence="1" type="ORF">JHD44_16425</name>
</gene>
<keyword evidence="2" id="KW-1185">Reference proteome</keyword>
<dbReference type="Proteomes" id="UP000598488">
    <property type="component" value="Unassembled WGS sequence"/>
</dbReference>
<comment type="caution">
    <text evidence="1">The sequence shown here is derived from an EMBL/GenBank/DDBJ whole genome shotgun (WGS) entry which is preliminary data.</text>
</comment>